<organism evidence="1 2">
    <name type="scientific">Puccinia striiformis f. sp. tritici</name>
    <dbReference type="NCBI Taxonomy" id="168172"/>
    <lineage>
        <taxon>Eukaryota</taxon>
        <taxon>Fungi</taxon>
        <taxon>Dikarya</taxon>
        <taxon>Basidiomycota</taxon>
        <taxon>Pucciniomycotina</taxon>
        <taxon>Pucciniomycetes</taxon>
        <taxon>Pucciniales</taxon>
        <taxon>Pucciniaceae</taxon>
        <taxon>Puccinia</taxon>
    </lineage>
</organism>
<evidence type="ECO:0000313" key="2">
    <source>
        <dbReference type="Proteomes" id="UP001060170"/>
    </source>
</evidence>
<reference evidence="2" key="2">
    <citation type="journal article" date="2018" name="Mol. Plant Microbe Interact.">
        <title>Genome sequence resources for the wheat stripe rust pathogen (Puccinia striiformis f. sp. tritici) and the barley stripe rust pathogen (Puccinia striiformis f. sp. hordei).</title>
        <authorList>
            <person name="Xia C."/>
            <person name="Wang M."/>
            <person name="Yin C."/>
            <person name="Cornejo O.E."/>
            <person name="Hulbert S.H."/>
            <person name="Chen X."/>
        </authorList>
    </citation>
    <scope>NUCLEOTIDE SEQUENCE [LARGE SCALE GENOMIC DNA]</scope>
    <source>
        <strain evidence="2">93-210</strain>
    </source>
</reference>
<dbReference type="Proteomes" id="UP001060170">
    <property type="component" value="Chromosome 10"/>
</dbReference>
<name>A0ACC0E3W3_9BASI</name>
<gene>
    <name evidence="1" type="ORF">MJO28_010214</name>
</gene>
<reference evidence="1 2" key="3">
    <citation type="journal article" date="2022" name="Microbiol. Spectr.">
        <title>Folding features and dynamics of 3D genome architecture in plant fungal pathogens.</title>
        <authorList>
            <person name="Xia C."/>
        </authorList>
    </citation>
    <scope>NUCLEOTIDE SEQUENCE [LARGE SCALE GENOMIC DNA]</scope>
    <source>
        <strain evidence="1 2">93-210</strain>
    </source>
</reference>
<proteinExistence type="predicted"/>
<reference evidence="2" key="1">
    <citation type="journal article" date="2018" name="BMC Genomics">
        <title>Genomic insights into host adaptation between the wheat stripe rust pathogen (Puccinia striiformis f. sp. tritici) and the barley stripe rust pathogen (Puccinia striiformis f. sp. hordei).</title>
        <authorList>
            <person name="Xia C."/>
            <person name="Wang M."/>
            <person name="Yin C."/>
            <person name="Cornejo O.E."/>
            <person name="Hulbert S.H."/>
            <person name="Chen X."/>
        </authorList>
    </citation>
    <scope>NUCLEOTIDE SEQUENCE [LARGE SCALE GENOMIC DNA]</scope>
    <source>
        <strain evidence="2">93-210</strain>
    </source>
</reference>
<accession>A0ACC0E3W3</accession>
<evidence type="ECO:0000313" key="1">
    <source>
        <dbReference type="EMBL" id="KAI7944519.1"/>
    </source>
</evidence>
<keyword evidence="2" id="KW-1185">Reference proteome</keyword>
<dbReference type="EMBL" id="CM045874">
    <property type="protein sequence ID" value="KAI7944519.1"/>
    <property type="molecule type" value="Genomic_DNA"/>
</dbReference>
<comment type="caution">
    <text evidence="1">The sequence shown here is derived from an EMBL/GenBank/DDBJ whole genome shotgun (WGS) entry which is preliminary data.</text>
</comment>
<protein>
    <submittedName>
        <fullName evidence="1">Uncharacterized protein</fullName>
    </submittedName>
</protein>
<sequence length="64" mass="6914">MTAWLLRSTGALEPATTPRGVVETIIKSTGTVTRDTATQGRSTIPHMASHVCMLKIEISNLKSF</sequence>